<dbReference type="AlphaFoldDB" id="A0A1Y1HPH9"/>
<name>A0A1Y1HPH9_KLENI</name>
<feature type="transmembrane region" description="Helical" evidence="1">
    <location>
        <begin position="368"/>
        <end position="391"/>
    </location>
</feature>
<protein>
    <submittedName>
        <fullName evidence="2">Uncharacterized protein</fullName>
    </submittedName>
</protein>
<dbReference type="Proteomes" id="UP000054558">
    <property type="component" value="Unassembled WGS sequence"/>
</dbReference>
<feature type="transmembrane region" description="Helical" evidence="1">
    <location>
        <begin position="19"/>
        <end position="41"/>
    </location>
</feature>
<sequence>MPSPFPWDVEVSAGRRKVVAAWCFWVLLMLGYLGACTVAIVKAIELRRHPFITTYVDRGQKVLLPDVQVCIVDQTDYTGEIVSSFGRNASLEVVPYDLSILKLAAGGDEVSWLPECPPQFATDINRPYPGDPWPEVFSYTEKRMHGVSLVDGDDSPGNPYLYSNVRNERLNFSGVMLDPQYSLGPTKARNESTTGGEDNTKVVVGVDPRFACLTFYLSLCAPQAQENISSSLPAFVMELNGTGPPFSSFIVSVGQAPLQNPLFQAASEPAGQRDFTLFAAPNSSSVSFSYVQTESEQLQSPFTGPFWYQKKEVRAFEKLSYTLGSILPESTPGTDFRDSNQSIVPFKLRLVMYISPQGVVHLKEQEPFLALIAFIGGLWSFVPLLFGLIYVPLDPIRLRLHPNLDCCYPGSNPSSKNKTPIRIAEGDTLIDVDTNGKAAEK</sequence>
<accession>A0A1Y1HPH9</accession>
<keyword evidence="3" id="KW-1185">Reference proteome</keyword>
<evidence type="ECO:0000313" key="3">
    <source>
        <dbReference type="Proteomes" id="UP000054558"/>
    </source>
</evidence>
<keyword evidence="1" id="KW-0472">Membrane</keyword>
<proteinExistence type="predicted"/>
<reference evidence="2 3" key="1">
    <citation type="journal article" date="2014" name="Nat. Commun.">
        <title>Klebsormidium flaccidum genome reveals primary factors for plant terrestrial adaptation.</title>
        <authorList>
            <person name="Hori K."/>
            <person name="Maruyama F."/>
            <person name="Fujisawa T."/>
            <person name="Togashi T."/>
            <person name="Yamamoto N."/>
            <person name="Seo M."/>
            <person name="Sato S."/>
            <person name="Yamada T."/>
            <person name="Mori H."/>
            <person name="Tajima N."/>
            <person name="Moriyama T."/>
            <person name="Ikeuchi M."/>
            <person name="Watanabe M."/>
            <person name="Wada H."/>
            <person name="Kobayashi K."/>
            <person name="Saito M."/>
            <person name="Masuda T."/>
            <person name="Sasaki-Sekimoto Y."/>
            <person name="Mashiguchi K."/>
            <person name="Awai K."/>
            <person name="Shimojima M."/>
            <person name="Masuda S."/>
            <person name="Iwai M."/>
            <person name="Nobusawa T."/>
            <person name="Narise T."/>
            <person name="Kondo S."/>
            <person name="Saito H."/>
            <person name="Sato R."/>
            <person name="Murakawa M."/>
            <person name="Ihara Y."/>
            <person name="Oshima-Yamada Y."/>
            <person name="Ohtaka K."/>
            <person name="Satoh M."/>
            <person name="Sonobe K."/>
            <person name="Ishii M."/>
            <person name="Ohtani R."/>
            <person name="Kanamori-Sato M."/>
            <person name="Honoki R."/>
            <person name="Miyazaki D."/>
            <person name="Mochizuki H."/>
            <person name="Umetsu J."/>
            <person name="Higashi K."/>
            <person name="Shibata D."/>
            <person name="Kamiya Y."/>
            <person name="Sato N."/>
            <person name="Nakamura Y."/>
            <person name="Tabata S."/>
            <person name="Ida S."/>
            <person name="Kurokawa K."/>
            <person name="Ohta H."/>
        </authorList>
    </citation>
    <scope>NUCLEOTIDE SEQUENCE [LARGE SCALE GENOMIC DNA]</scope>
    <source>
        <strain evidence="2 3">NIES-2285</strain>
    </source>
</reference>
<gene>
    <name evidence="2" type="ORF">KFL_000240410</name>
</gene>
<organism evidence="2 3">
    <name type="scientific">Klebsormidium nitens</name>
    <name type="common">Green alga</name>
    <name type="synonym">Ulothrix nitens</name>
    <dbReference type="NCBI Taxonomy" id="105231"/>
    <lineage>
        <taxon>Eukaryota</taxon>
        <taxon>Viridiplantae</taxon>
        <taxon>Streptophyta</taxon>
        <taxon>Klebsormidiophyceae</taxon>
        <taxon>Klebsormidiales</taxon>
        <taxon>Klebsormidiaceae</taxon>
        <taxon>Klebsormidium</taxon>
    </lineage>
</organism>
<evidence type="ECO:0000313" key="2">
    <source>
        <dbReference type="EMBL" id="GAQ79109.1"/>
    </source>
</evidence>
<keyword evidence="1" id="KW-1133">Transmembrane helix</keyword>
<dbReference type="EMBL" id="DF236973">
    <property type="protein sequence ID" value="GAQ79109.1"/>
    <property type="molecule type" value="Genomic_DNA"/>
</dbReference>
<evidence type="ECO:0000256" key="1">
    <source>
        <dbReference type="SAM" id="Phobius"/>
    </source>
</evidence>
<keyword evidence="1" id="KW-0812">Transmembrane</keyword>